<dbReference type="PANTHER" id="PTHR42776:SF27">
    <property type="entry name" value="DIPEPTIDYL PEPTIDASE FAMILY MEMBER 6"/>
    <property type="match status" value="1"/>
</dbReference>
<proteinExistence type="predicted"/>
<dbReference type="KEGG" id="afx:JZ786_21750"/>
<dbReference type="RefSeq" id="WP_206656368.1">
    <property type="nucleotide sequence ID" value="NZ_CP071182.1"/>
</dbReference>
<name>A0A9X7VYV7_9BACL</name>
<sequence length="628" mass="69356">MTDTKVSDNRAKQSSAIPIERYMEIRSASGPSFSYDDQTMYFLSTMTGMNQVWSLTDGISWPRQVSFFPDRVMAVSASPTDDRLVINADQGGSENAQLFMTDSQGVNVVDLSCDSAHIFNFASWSPDGRYFSYTSNQRNGRAFDVYLYDVEAKTHTPVHQSDFTNRAGRFHPSGTSILMSRHYSNLNNDLFLVNIMSGETKLLTPHDGEASYAQGQFSPDGRFLYILSDYESEFTRVARIRLADLEMTWLTADEWDAENLSLSPDGRYLAFTKNEDGTSRLFVARLSESDTMADDGPTLVSVDDLPDTPVGVIAEIRFARTTPKLALTLSAPSAGVDIWTLDVATRVLLRTTFAASSGVPQNAFVTPQLIHYPSFDGLSIPAYYYLPQGVEGPYSVVVYVHGGPESQSRNGFNAVIQYFVNQGYAVLVPNVRGSSGYGRTYVHLDDVQKRMDSVHDLAMCVDWLVQHGNAKRDAIAVMGGSYGGFMVLAAVTHYADLWAAGVDTVGIANLRTFIENTSPYRRHLRECEYGTIEDDGEFFDAISPIHHVDNIKAPMMVIHGANDPRVPIDEAEQIVAALKARQHPVNYLRFEDEGHGIVKLANRIVSNGQIAAFLKQYLGNGAGASAQS</sequence>
<keyword evidence="7" id="KW-1185">Reference proteome</keyword>
<keyword evidence="2" id="KW-0378">Hydrolase</keyword>
<dbReference type="SUPFAM" id="SSF53474">
    <property type="entry name" value="alpha/beta-Hydrolases"/>
    <property type="match status" value="1"/>
</dbReference>
<feature type="domain" description="Peptidase S9 prolyl oligopeptidase catalytic" evidence="4">
    <location>
        <begin position="412"/>
        <end position="620"/>
    </location>
</feature>
<evidence type="ECO:0000256" key="3">
    <source>
        <dbReference type="ARBA" id="ARBA00022825"/>
    </source>
</evidence>
<accession>A0A9X7VYV7</accession>
<evidence type="ECO:0000313" key="7">
    <source>
        <dbReference type="Proteomes" id="UP000663505"/>
    </source>
</evidence>
<evidence type="ECO:0000259" key="4">
    <source>
        <dbReference type="Pfam" id="PF00326"/>
    </source>
</evidence>
<evidence type="ECO:0000256" key="2">
    <source>
        <dbReference type="ARBA" id="ARBA00022801"/>
    </source>
</evidence>
<dbReference type="InterPro" id="IPR002470">
    <property type="entry name" value="Peptidase_S9A"/>
</dbReference>
<dbReference type="Pfam" id="PF00326">
    <property type="entry name" value="Peptidase_S9"/>
    <property type="match status" value="1"/>
</dbReference>
<reference evidence="6 7" key="1">
    <citation type="submission" date="2021-02" db="EMBL/GenBank/DDBJ databases">
        <title>Alicyclobacillus curvatus sp. nov. and Alicyclobacillus mengziensis sp. nov., two acidophilic bacteria isolated from acid mine drainage.</title>
        <authorList>
            <person name="Huang Y."/>
        </authorList>
    </citation>
    <scope>NUCLEOTIDE SEQUENCE [LARGE SCALE GENOMIC DNA]</scope>
    <source>
        <strain evidence="6 7">S30H14</strain>
    </source>
</reference>
<dbReference type="InterPro" id="IPR011042">
    <property type="entry name" value="6-blade_b-propeller_TolB-like"/>
</dbReference>
<keyword evidence="3" id="KW-0720">Serine protease</keyword>
<protein>
    <submittedName>
        <fullName evidence="6">S9 family peptidase</fullName>
    </submittedName>
</protein>
<dbReference type="GO" id="GO:0004252">
    <property type="term" value="F:serine-type endopeptidase activity"/>
    <property type="evidence" value="ECO:0007669"/>
    <property type="project" value="InterPro"/>
</dbReference>
<dbReference type="InterPro" id="IPR023302">
    <property type="entry name" value="Pept_S9A_N"/>
</dbReference>
<dbReference type="GO" id="GO:0006508">
    <property type="term" value="P:proteolysis"/>
    <property type="evidence" value="ECO:0007669"/>
    <property type="project" value="UniProtKB-KW"/>
</dbReference>
<dbReference type="InterPro" id="IPR001375">
    <property type="entry name" value="Peptidase_S9_cat"/>
</dbReference>
<dbReference type="InterPro" id="IPR029058">
    <property type="entry name" value="AB_hydrolase_fold"/>
</dbReference>
<organism evidence="6 7">
    <name type="scientific">Alicyclobacillus mengziensis</name>
    <dbReference type="NCBI Taxonomy" id="2931921"/>
    <lineage>
        <taxon>Bacteria</taxon>
        <taxon>Bacillati</taxon>
        <taxon>Bacillota</taxon>
        <taxon>Bacilli</taxon>
        <taxon>Bacillales</taxon>
        <taxon>Alicyclobacillaceae</taxon>
        <taxon>Alicyclobacillus</taxon>
    </lineage>
</organism>
<evidence type="ECO:0000313" key="6">
    <source>
        <dbReference type="EMBL" id="QSO47007.1"/>
    </source>
</evidence>
<dbReference type="SUPFAM" id="SSF82171">
    <property type="entry name" value="DPP6 N-terminal domain-like"/>
    <property type="match status" value="1"/>
</dbReference>
<dbReference type="PANTHER" id="PTHR42776">
    <property type="entry name" value="SERINE PEPTIDASE S9 FAMILY MEMBER"/>
    <property type="match status" value="1"/>
</dbReference>
<dbReference type="PRINTS" id="PR00862">
    <property type="entry name" value="PROLIGOPTASE"/>
</dbReference>
<keyword evidence="1" id="KW-0645">Protease</keyword>
<dbReference type="EMBL" id="CP071182">
    <property type="protein sequence ID" value="QSO47007.1"/>
    <property type="molecule type" value="Genomic_DNA"/>
</dbReference>
<feature type="domain" description="Peptidase S9A N-terminal" evidence="5">
    <location>
        <begin position="72"/>
        <end position="301"/>
    </location>
</feature>
<gene>
    <name evidence="6" type="ORF">JZ786_21750</name>
</gene>
<evidence type="ECO:0000259" key="5">
    <source>
        <dbReference type="Pfam" id="PF02897"/>
    </source>
</evidence>
<dbReference type="Proteomes" id="UP000663505">
    <property type="component" value="Chromosome"/>
</dbReference>
<dbReference type="Gene3D" id="3.40.50.1820">
    <property type="entry name" value="alpha/beta hydrolase"/>
    <property type="match status" value="1"/>
</dbReference>
<dbReference type="AlphaFoldDB" id="A0A9X7VYV7"/>
<dbReference type="Pfam" id="PF02897">
    <property type="entry name" value="Peptidase_S9_N"/>
    <property type="match status" value="1"/>
</dbReference>
<dbReference type="Gene3D" id="2.120.10.30">
    <property type="entry name" value="TolB, C-terminal domain"/>
    <property type="match status" value="1"/>
</dbReference>
<evidence type="ECO:0000256" key="1">
    <source>
        <dbReference type="ARBA" id="ARBA00022670"/>
    </source>
</evidence>